<dbReference type="HOGENOM" id="CLU_000022_59_7_1"/>
<dbReference type="Gene3D" id="3.30.300.30">
    <property type="match status" value="1"/>
</dbReference>
<proteinExistence type="inferred from homology"/>
<feature type="domain" description="AMP-dependent synthetase/ligase" evidence="5">
    <location>
        <begin position="40"/>
        <end position="413"/>
    </location>
</feature>
<sequence length="510" mass="56816">MCRHKSAFSTRTKSNETNIIKSKSADILIPNQLIHEYVWEHLDKWYHKTAVICFDTTKSYTFGEIYHKSVALAGVLRNKFQLNKGDTVAVVLPNVPDFPIVFLGTIQAGLVVTTVNPYYTPDEIAAQLADSNSKLIFTINELVPVINKCTKILRRSIPTVLASDNVPNECIKLSELCDTRNSEIADFLNPDDVALLPYSSGTTGLSKGVQLTHKNVVSNLYQMSSPDFVVNLETRSNFQDVIPVFLPLFHIYGMVGIFLNFFAKGCKLIMVPTFVGPQFIKILQLYQPTLLFAVPQMIVTILNNPKIKYDNLKSIRTIISAAAPLGASAVDEFNKKCKNRINLLQMYGMTETSPLTLMQTAKLQNGAKVGGSGFVIPNTEVKIISISDNSTALGPNQSGELVVRGPQNMKGYHNNPTATKKTIRNNWLRTGDISYYDEDQHFFITDRLKELIKVKGFQVAPAELEEILKSHPSVEDAAVVGIPHPVQGEAPKAFVVLKKEVRPELLKEFW</sequence>
<dbReference type="InParanoid" id="D2A1I0"/>
<dbReference type="GO" id="GO:0005777">
    <property type="term" value="C:peroxisome"/>
    <property type="evidence" value="ECO:0007669"/>
    <property type="project" value="UniProtKB-SubCell"/>
</dbReference>
<evidence type="ECO:0000313" key="8">
    <source>
        <dbReference type="Proteomes" id="UP000007266"/>
    </source>
</evidence>
<dbReference type="InterPro" id="IPR045851">
    <property type="entry name" value="AMP-bd_C_sf"/>
</dbReference>
<dbReference type="InterPro" id="IPR020845">
    <property type="entry name" value="AMP-binding_CS"/>
</dbReference>
<dbReference type="STRING" id="7070.D2A1I0"/>
<dbReference type="GO" id="GO:0004467">
    <property type="term" value="F:long-chain fatty acid-CoA ligase activity"/>
    <property type="evidence" value="ECO:0000318"/>
    <property type="project" value="GO_Central"/>
</dbReference>
<feature type="transmembrane region" description="Helical" evidence="4">
    <location>
        <begin position="244"/>
        <end position="263"/>
    </location>
</feature>
<keyword evidence="4" id="KW-0812">Transmembrane</keyword>
<evidence type="ECO:0000256" key="2">
    <source>
        <dbReference type="ARBA" id="ARBA00006432"/>
    </source>
</evidence>
<dbReference type="AlphaFoldDB" id="D2A1I0"/>
<accession>D2A1I0</accession>
<dbReference type="InterPro" id="IPR042099">
    <property type="entry name" value="ANL_N_sf"/>
</dbReference>
<evidence type="ECO:0000256" key="1">
    <source>
        <dbReference type="ARBA" id="ARBA00004275"/>
    </source>
</evidence>
<keyword evidence="4" id="KW-0472">Membrane</keyword>
<dbReference type="eggNOG" id="KOG1176">
    <property type="taxonomic scope" value="Eukaryota"/>
</dbReference>
<dbReference type="Gene3D" id="3.40.50.12780">
    <property type="entry name" value="N-terminal domain of ligase-like"/>
    <property type="match status" value="1"/>
</dbReference>
<dbReference type="EMBL" id="KQ971338">
    <property type="protein sequence ID" value="EFA01536.2"/>
    <property type="molecule type" value="Genomic_DNA"/>
</dbReference>
<dbReference type="PROSITE" id="PS00455">
    <property type="entry name" value="AMP_BINDING"/>
    <property type="match status" value="1"/>
</dbReference>
<reference evidence="7 8" key="1">
    <citation type="journal article" date="2008" name="Nature">
        <title>The genome of the model beetle and pest Tribolium castaneum.</title>
        <authorList>
            <consortium name="Tribolium Genome Sequencing Consortium"/>
            <person name="Richards S."/>
            <person name="Gibbs R.A."/>
            <person name="Weinstock G.M."/>
            <person name="Brown S.J."/>
            <person name="Denell R."/>
            <person name="Beeman R.W."/>
            <person name="Gibbs R."/>
            <person name="Beeman R.W."/>
            <person name="Brown S.J."/>
            <person name="Bucher G."/>
            <person name="Friedrich M."/>
            <person name="Grimmelikhuijzen C.J."/>
            <person name="Klingler M."/>
            <person name="Lorenzen M."/>
            <person name="Richards S."/>
            <person name="Roth S."/>
            <person name="Schroder R."/>
            <person name="Tautz D."/>
            <person name="Zdobnov E.M."/>
            <person name="Muzny D."/>
            <person name="Gibbs R.A."/>
            <person name="Weinstock G.M."/>
            <person name="Attaway T."/>
            <person name="Bell S."/>
            <person name="Buhay C.J."/>
            <person name="Chandrabose M.N."/>
            <person name="Chavez D."/>
            <person name="Clerk-Blankenburg K.P."/>
            <person name="Cree A."/>
            <person name="Dao M."/>
            <person name="Davis C."/>
            <person name="Chacko J."/>
            <person name="Dinh H."/>
            <person name="Dugan-Rocha S."/>
            <person name="Fowler G."/>
            <person name="Garner T.T."/>
            <person name="Garnes J."/>
            <person name="Gnirke A."/>
            <person name="Hawes A."/>
            <person name="Hernandez J."/>
            <person name="Hines S."/>
            <person name="Holder M."/>
            <person name="Hume J."/>
            <person name="Jhangiani S.N."/>
            <person name="Joshi V."/>
            <person name="Khan Z.M."/>
            <person name="Jackson L."/>
            <person name="Kovar C."/>
            <person name="Kowis A."/>
            <person name="Lee S."/>
            <person name="Lewis L.R."/>
            <person name="Margolis J."/>
            <person name="Morgan M."/>
            <person name="Nazareth L.V."/>
            <person name="Nguyen N."/>
            <person name="Okwuonu G."/>
            <person name="Parker D."/>
            <person name="Richards S."/>
            <person name="Ruiz S.J."/>
            <person name="Santibanez J."/>
            <person name="Savard J."/>
            <person name="Scherer S.E."/>
            <person name="Schneider B."/>
            <person name="Sodergren E."/>
            <person name="Tautz D."/>
            <person name="Vattahil S."/>
            <person name="Villasana D."/>
            <person name="White C.S."/>
            <person name="Wright R."/>
            <person name="Park Y."/>
            <person name="Beeman R.W."/>
            <person name="Lord J."/>
            <person name="Oppert B."/>
            <person name="Lorenzen M."/>
            <person name="Brown S."/>
            <person name="Wang L."/>
            <person name="Savard J."/>
            <person name="Tautz D."/>
            <person name="Richards S."/>
            <person name="Weinstock G."/>
            <person name="Gibbs R.A."/>
            <person name="Liu Y."/>
            <person name="Worley K."/>
            <person name="Weinstock G."/>
            <person name="Elsik C.G."/>
            <person name="Reese J.T."/>
            <person name="Elhaik E."/>
            <person name="Landan G."/>
            <person name="Graur D."/>
            <person name="Arensburger P."/>
            <person name="Atkinson P."/>
            <person name="Beeman R.W."/>
            <person name="Beidler J."/>
            <person name="Brown S.J."/>
            <person name="Demuth J.P."/>
            <person name="Drury D.W."/>
            <person name="Du Y.Z."/>
            <person name="Fujiwara H."/>
            <person name="Lorenzen M."/>
            <person name="Maselli V."/>
            <person name="Osanai M."/>
            <person name="Park Y."/>
            <person name="Robertson H.M."/>
            <person name="Tu Z."/>
            <person name="Wang J.J."/>
            <person name="Wang S."/>
            <person name="Richards S."/>
            <person name="Song H."/>
            <person name="Zhang L."/>
            <person name="Sodergren E."/>
            <person name="Werner D."/>
            <person name="Stanke M."/>
            <person name="Morgenstern B."/>
            <person name="Solovyev V."/>
            <person name="Kosarev P."/>
            <person name="Brown G."/>
            <person name="Chen H.C."/>
            <person name="Ermolaeva O."/>
            <person name="Hlavina W."/>
            <person name="Kapustin Y."/>
            <person name="Kiryutin B."/>
            <person name="Kitts P."/>
            <person name="Maglott D."/>
            <person name="Pruitt K."/>
            <person name="Sapojnikov V."/>
            <person name="Souvorov A."/>
            <person name="Mackey A.J."/>
            <person name="Waterhouse R.M."/>
            <person name="Wyder S."/>
            <person name="Zdobnov E.M."/>
            <person name="Zdobnov E.M."/>
            <person name="Wyder S."/>
            <person name="Kriventseva E.V."/>
            <person name="Kadowaki T."/>
            <person name="Bork P."/>
            <person name="Aranda M."/>
            <person name="Bao R."/>
            <person name="Beermann A."/>
            <person name="Berns N."/>
            <person name="Bolognesi R."/>
            <person name="Bonneton F."/>
            <person name="Bopp D."/>
            <person name="Brown S.J."/>
            <person name="Bucher G."/>
            <person name="Butts T."/>
            <person name="Chaumot A."/>
            <person name="Denell R.E."/>
            <person name="Ferrier D.E."/>
            <person name="Friedrich M."/>
            <person name="Gordon C.M."/>
            <person name="Jindra M."/>
            <person name="Klingler M."/>
            <person name="Lan Q."/>
            <person name="Lattorff H.M."/>
            <person name="Laudet V."/>
            <person name="von Levetsow C."/>
            <person name="Liu Z."/>
            <person name="Lutz R."/>
            <person name="Lynch J.A."/>
            <person name="da Fonseca R.N."/>
            <person name="Posnien N."/>
            <person name="Reuter R."/>
            <person name="Roth S."/>
            <person name="Savard J."/>
            <person name="Schinko J.B."/>
            <person name="Schmitt C."/>
            <person name="Schoppmeier M."/>
            <person name="Schroder R."/>
            <person name="Shippy T.D."/>
            <person name="Simonnet F."/>
            <person name="Marques-Souza H."/>
            <person name="Tautz D."/>
            <person name="Tomoyasu Y."/>
            <person name="Trauner J."/>
            <person name="Van der Zee M."/>
            <person name="Vervoort M."/>
            <person name="Wittkopp N."/>
            <person name="Wimmer E.A."/>
            <person name="Yang X."/>
            <person name="Jones A.K."/>
            <person name="Sattelle D.B."/>
            <person name="Ebert P.R."/>
            <person name="Nelson D."/>
            <person name="Scott J.G."/>
            <person name="Beeman R.W."/>
            <person name="Muthukrishnan S."/>
            <person name="Kramer K.J."/>
            <person name="Arakane Y."/>
            <person name="Beeman R.W."/>
            <person name="Zhu Q."/>
            <person name="Hogenkamp D."/>
            <person name="Dixit R."/>
            <person name="Oppert B."/>
            <person name="Jiang H."/>
            <person name="Zou Z."/>
            <person name="Marshall J."/>
            <person name="Elpidina E."/>
            <person name="Vinokurov K."/>
            <person name="Oppert C."/>
            <person name="Zou Z."/>
            <person name="Evans J."/>
            <person name="Lu Z."/>
            <person name="Zhao P."/>
            <person name="Sumathipala N."/>
            <person name="Altincicek B."/>
            <person name="Vilcinskas A."/>
            <person name="Williams M."/>
            <person name="Hultmark D."/>
            <person name="Hetru C."/>
            <person name="Jiang H."/>
            <person name="Grimmelikhuijzen C.J."/>
            <person name="Hauser F."/>
            <person name="Cazzamali G."/>
            <person name="Williamson M."/>
            <person name="Park Y."/>
            <person name="Li B."/>
            <person name="Tanaka Y."/>
            <person name="Predel R."/>
            <person name="Neupert S."/>
            <person name="Schachtner J."/>
            <person name="Verleyen P."/>
            <person name="Raible F."/>
            <person name="Bork P."/>
            <person name="Friedrich M."/>
            <person name="Walden K.K."/>
            <person name="Robertson H.M."/>
            <person name="Angeli S."/>
            <person name="Foret S."/>
            <person name="Bucher G."/>
            <person name="Schuetz S."/>
            <person name="Maleszka R."/>
            <person name="Wimmer E.A."/>
            <person name="Beeman R.W."/>
            <person name="Lorenzen M."/>
            <person name="Tomoyasu Y."/>
            <person name="Miller S.C."/>
            <person name="Grossmann D."/>
            <person name="Bucher G."/>
        </authorList>
    </citation>
    <scope>NUCLEOTIDE SEQUENCE [LARGE SCALE GENOMIC DNA]</scope>
    <source>
        <strain evidence="7 8">Georgia GA2</strain>
    </source>
</reference>
<dbReference type="Pfam" id="PF13193">
    <property type="entry name" value="AMP-binding_C"/>
    <property type="match status" value="1"/>
</dbReference>
<keyword evidence="4" id="KW-1133">Transmembrane helix</keyword>
<organism evidence="7 8">
    <name type="scientific">Tribolium castaneum</name>
    <name type="common">Red flour beetle</name>
    <dbReference type="NCBI Taxonomy" id="7070"/>
    <lineage>
        <taxon>Eukaryota</taxon>
        <taxon>Metazoa</taxon>
        <taxon>Ecdysozoa</taxon>
        <taxon>Arthropoda</taxon>
        <taxon>Hexapoda</taxon>
        <taxon>Insecta</taxon>
        <taxon>Pterygota</taxon>
        <taxon>Neoptera</taxon>
        <taxon>Endopterygota</taxon>
        <taxon>Coleoptera</taxon>
        <taxon>Polyphaga</taxon>
        <taxon>Cucujiformia</taxon>
        <taxon>Tenebrionidae</taxon>
        <taxon>Tenebrionidae incertae sedis</taxon>
        <taxon>Tribolium</taxon>
    </lineage>
</organism>
<protein>
    <submittedName>
        <fullName evidence="7">Putative 4-coumarate--CoA ligase 3-like Protein</fullName>
    </submittedName>
</protein>
<dbReference type="GO" id="GO:0001676">
    <property type="term" value="P:long-chain fatty acid metabolic process"/>
    <property type="evidence" value="ECO:0000318"/>
    <property type="project" value="GO_Central"/>
</dbReference>
<evidence type="ECO:0000259" key="5">
    <source>
        <dbReference type="Pfam" id="PF00501"/>
    </source>
</evidence>
<gene>
    <name evidence="7" type="primary">AUGUSTUS-3.0.2_07096</name>
    <name evidence="7" type="ORF">TcasGA2_TC007096</name>
</gene>
<reference evidence="7 8" key="2">
    <citation type="journal article" date="2010" name="Nucleic Acids Res.">
        <title>BeetleBase in 2010: revisions to provide comprehensive genomic information for Tribolium castaneum.</title>
        <authorList>
            <person name="Kim H.S."/>
            <person name="Murphy T."/>
            <person name="Xia J."/>
            <person name="Caragea D."/>
            <person name="Park Y."/>
            <person name="Beeman R.W."/>
            <person name="Lorenzen M.D."/>
            <person name="Butcher S."/>
            <person name="Manak J.R."/>
            <person name="Brown S.J."/>
        </authorList>
    </citation>
    <scope>GENOME REANNOTATION</scope>
    <source>
        <strain evidence="7 8">Georgia GA2</strain>
    </source>
</reference>
<dbReference type="GO" id="GO:0046949">
    <property type="term" value="P:fatty-acyl-CoA biosynthetic process"/>
    <property type="evidence" value="ECO:0000318"/>
    <property type="project" value="GO_Central"/>
</dbReference>
<dbReference type="PANTHER" id="PTHR24096">
    <property type="entry name" value="LONG-CHAIN-FATTY-ACID--COA LIGASE"/>
    <property type="match status" value="1"/>
</dbReference>
<dbReference type="InterPro" id="IPR025110">
    <property type="entry name" value="AMP-bd_C"/>
</dbReference>
<feature type="domain" description="AMP-binding enzyme C-terminal" evidence="6">
    <location>
        <begin position="463"/>
        <end position="502"/>
    </location>
</feature>
<dbReference type="InterPro" id="IPR000873">
    <property type="entry name" value="AMP-dep_synth/lig_dom"/>
</dbReference>
<evidence type="ECO:0000259" key="6">
    <source>
        <dbReference type="Pfam" id="PF13193"/>
    </source>
</evidence>
<comment type="subcellular location">
    <subcellularLocation>
        <location evidence="1">Peroxisome</location>
    </subcellularLocation>
</comment>
<evidence type="ECO:0000256" key="4">
    <source>
        <dbReference type="SAM" id="Phobius"/>
    </source>
</evidence>
<name>D2A1I0_TRICA</name>
<dbReference type="Proteomes" id="UP000007266">
    <property type="component" value="Linkage group 4"/>
</dbReference>
<dbReference type="PANTHER" id="PTHR24096:SF422">
    <property type="entry name" value="BCDNA.GH02901"/>
    <property type="match status" value="1"/>
</dbReference>
<dbReference type="FunFam" id="3.40.50.12780:FF:000003">
    <property type="entry name" value="Long-chain-fatty-acid--CoA ligase FadD"/>
    <property type="match status" value="1"/>
</dbReference>
<keyword evidence="3" id="KW-0576">Peroxisome</keyword>
<comment type="similarity">
    <text evidence="2">Belongs to the ATP-dependent AMP-binding enzyme family.</text>
</comment>
<keyword evidence="8" id="KW-1185">Reference proteome</keyword>
<dbReference type="OMA" id="YMMRRFD"/>
<evidence type="ECO:0000256" key="3">
    <source>
        <dbReference type="ARBA" id="ARBA00023140"/>
    </source>
</evidence>
<dbReference type="SUPFAM" id="SSF56801">
    <property type="entry name" value="Acetyl-CoA synthetase-like"/>
    <property type="match status" value="1"/>
</dbReference>
<keyword evidence="7" id="KW-0436">Ligase</keyword>
<evidence type="ECO:0000313" key="7">
    <source>
        <dbReference type="EMBL" id="EFA01536.2"/>
    </source>
</evidence>
<dbReference type="Pfam" id="PF00501">
    <property type="entry name" value="AMP-binding"/>
    <property type="match status" value="1"/>
</dbReference>